<dbReference type="EMBL" id="JAWRVE010000015">
    <property type="protein sequence ID" value="KAL1876961.1"/>
    <property type="molecule type" value="Genomic_DNA"/>
</dbReference>
<name>A0ABR3XLU5_9PEZI</name>
<feature type="compositionally biased region" description="Low complexity" evidence="1">
    <location>
        <begin position="48"/>
        <end position="59"/>
    </location>
</feature>
<comment type="caution">
    <text evidence="2">The sequence shown here is derived from an EMBL/GenBank/DDBJ whole genome shotgun (WGS) entry which is preliminary data.</text>
</comment>
<feature type="compositionally biased region" description="Polar residues" evidence="1">
    <location>
        <begin position="1"/>
        <end position="10"/>
    </location>
</feature>
<proteinExistence type="predicted"/>
<keyword evidence="3" id="KW-1185">Reference proteome</keyword>
<evidence type="ECO:0000256" key="1">
    <source>
        <dbReference type="SAM" id="MobiDB-lite"/>
    </source>
</evidence>
<gene>
    <name evidence="2" type="ORF">Daus18300_002568</name>
</gene>
<feature type="region of interest" description="Disordered" evidence="1">
    <location>
        <begin position="1"/>
        <end position="139"/>
    </location>
</feature>
<sequence length="139" mass="14957">MSPDTSTPTKASKEGISYPRELALSRWAPGGIEDQNAAIENADTPKTSNIASSSESANATKPDNTTADKQSKIASKDLNKTPSNKETKTVGGKQDETETTASNRIIGPLTEEEKSVKLENPFFNPDKDKGLSSSRWTNQ</sequence>
<dbReference type="Proteomes" id="UP001583177">
    <property type="component" value="Unassembled WGS sequence"/>
</dbReference>
<accession>A0ABR3XLU5</accession>
<organism evidence="2 3">
    <name type="scientific">Diaporthe australafricana</name>
    <dbReference type="NCBI Taxonomy" id="127596"/>
    <lineage>
        <taxon>Eukaryota</taxon>
        <taxon>Fungi</taxon>
        <taxon>Dikarya</taxon>
        <taxon>Ascomycota</taxon>
        <taxon>Pezizomycotina</taxon>
        <taxon>Sordariomycetes</taxon>
        <taxon>Sordariomycetidae</taxon>
        <taxon>Diaporthales</taxon>
        <taxon>Diaporthaceae</taxon>
        <taxon>Diaporthe</taxon>
    </lineage>
</organism>
<evidence type="ECO:0000313" key="2">
    <source>
        <dbReference type="EMBL" id="KAL1876961.1"/>
    </source>
</evidence>
<evidence type="ECO:0000313" key="3">
    <source>
        <dbReference type="Proteomes" id="UP001583177"/>
    </source>
</evidence>
<feature type="compositionally biased region" description="Basic and acidic residues" evidence="1">
    <location>
        <begin position="69"/>
        <end position="96"/>
    </location>
</feature>
<reference evidence="2 3" key="1">
    <citation type="journal article" date="2024" name="IMA Fungus">
        <title>IMA Genome - F19 : A genome assembly and annotation guide to empower mycologists, including annotated draft genome sequences of Ceratocystis pirilliformis, Diaporthe australafricana, Fusarium ophioides, Paecilomyces lecythidis, and Sporothrix stenoceras.</title>
        <authorList>
            <person name="Aylward J."/>
            <person name="Wilson A.M."/>
            <person name="Visagie C.M."/>
            <person name="Spraker J."/>
            <person name="Barnes I."/>
            <person name="Buitendag C."/>
            <person name="Ceriani C."/>
            <person name="Del Mar Angel L."/>
            <person name="du Plessis D."/>
            <person name="Fuchs T."/>
            <person name="Gasser K."/>
            <person name="Kramer D."/>
            <person name="Li W."/>
            <person name="Munsamy K."/>
            <person name="Piso A."/>
            <person name="Price J.L."/>
            <person name="Sonnekus B."/>
            <person name="Thomas C."/>
            <person name="van der Nest A."/>
            <person name="van Dijk A."/>
            <person name="van Heerden A."/>
            <person name="van Vuuren N."/>
            <person name="Yilmaz N."/>
            <person name="Duong T.A."/>
            <person name="van der Merwe N.A."/>
            <person name="Wingfield M.J."/>
            <person name="Wingfield B.D."/>
        </authorList>
    </citation>
    <scope>NUCLEOTIDE SEQUENCE [LARGE SCALE GENOMIC DNA]</scope>
    <source>
        <strain evidence="2 3">CMW 18300</strain>
    </source>
</reference>
<protein>
    <submittedName>
        <fullName evidence="2">Uncharacterized protein</fullName>
    </submittedName>
</protein>